<dbReference type="InterPro" id="IPR013429">
    <property type="entry name" value="Regulatory_FmdB_Zinc_ribbon"/>
</dbReference>
<feature type="domain" description="Putative regulatory protein FmdB zinc ribbon" evidence="1">
    <location>
        <begin position="1"/>
        <end position="40"/>
    </location>
</feature>
<organism evidence="2">
    <name type="scientific">uncultured Caudovirales phage</name>
    <dbReference type="NCBI Taxonomy" id="2100421"/>
    <lineage>
        <taxon>Viruses</taxon>
        <taxon>Duplodnaviria</taxon>
        <taxon>Heunggongvirae</taxon>
        <taxon>Uroviricota</taxon>
        <taxon>Caudoviricetes</taxon>
        <taxon>Peduoviridae</taxon>
        <taxon>Maltschvirus</taxon>
        <taxon>Maltschvirus maltsch</taxon>
    </lineage>
</organism>
<gene>
    <name evidence="2" type="ORF">UFOVP390_9</name>
</gene>
<dbReference type="EMBL" id="LR798323">
    <property type="protein sequence ID" value="CAB5223767.1"/>
    <property type="molecule type" value="Genomic_DNA"/>
</dbReference>
<sequence length="147" mass="16577">MPIYEFSCKNGHSHDILHKWPAPQVVVCQLCKSDAVRQVSMPQKTAGKWGDTSAKFISAFGKEMTSSQAAAEAKKRGLVHEADLPKHFIEDRLDKEWQDARQHDKTMEKFNELKKTHDGDASRAWSEVYSVDEMKKSGTLKEDAANG</sequence>
<evidence type="ECO:0000259" key="1">
    <source>
        <dbReference type="SMART" id="SM00834"/>
    </source>
</evidence>
<protein>
    <submittedName>
        <fullName evidence="2">Regulatory protein, FmdB, Zinc ribbon domain containing protein</fullName>
    </submittedName>
</protein>
<evidence type="ECO:0000313" key="2">
    <source>
        <dbReference type="EMBL" id="CAB5223767.1"/>
    </source>
</evidence>
<name>A0A6J7X0W6_9CAUD</name>
<proteinExistence type="predicted"/>
<dbReference type="SMART" id="SM00834">
    <property type="entry name" value="CxxC_CXXC_SSSS"/>
    <property type="match status" value="1"/>
</dbReference>
<reference evidence="2" key="1">
    <citation type="submission" date="2020-05" db="EMBL/GenBank/DDBJ databases">
        <authorList>
            <person name="Chiriac C."/>
            <person name="Salcher M."/>
            <person name="Ghai R."/>
            <person name="Kavagutti S V."/>
        </authorList>
    </citation>
    <scope>NUCLEOTIDE SEQUENCE</scope>
</reference>
<accession>A0A6J7X0W6</accession>